<dbReference type="InterPro" id="IPR029032">
    <property type="entry name" value="AhpD-like"/>
</dbReference>
<reference evidence="3" key="1">
    <citation type="submission" date="2018-12" db="EMBL/GenBank/DDBJ databases">
        <title>Tengunoibacter tsumagoiensis gen. nov., sp. nov., Dictyobacter kobayashii sp. nov., D. alpinus sp. nov., and D. joshuensis sp. nov. and description of Dictyobacteraceae fam. nov. within the order Ktedonobacterales isolated from Tengu-no-mugimeshi.</title>
        <authorList>
            <person name="Wang C.M."/>
            <person name="Zheng Y."/>
            <person name="Sakai Y."/>
            <person name="Toyoda A."/>
            <person name="Minakuchi Y."/>
            <person name="Abe K."/>
            <person name="Yokota A."/>
            <person name="Yabe S."/>
        </authorList>
    </citation>
    <scope>NUCLEOTIDE SEQUENCE [LARGE SCALE GENOMIC DNA]</scope>
    <source>
        <strain evidence="3">S-27</strain>
    </source>
</reference>
<dbReference type="InterPro" id="IPR003779">
    <property type="entry name" value="CMD-like"/>
</dbReference>
<dbReference type="Gene3D" id="1.20.1290.10">
    <property type="entry name" value="AhpD-like"/>
    <property type="match status" value="1"/>
</dbReference>
<accession>A0A401Z8F0</accession>
<protein>
    <submittedName>
        <fullName evidence="2">4-carboxymuconolactone decarboxylase</fullName>
    </submittedName>
</protein>
<dbReference type="EMBL" id="BIFQ01000001">
    <property type="protein sequence ID" value="GCE03113.1"/>
    <property type="molecule type" value="Genomic_DNA"/>
</dbReference>
<dbReference type="NCBIfam" id="TIGR02425">
    <property type="entry name" value="decarb_PcaC"/>
    <property type="match status" value="1"/>
</dbReference>
<dbReference type="InterPro" id="IPR012788">
    <property type="entry name" value="Decarb_PcaC"/>
</dbReference>
<dbReference type="RefSeq" id="WP_126594421.1">
    <property type="nucleotide sequence ID" value="NZ_BIFQ01000001.1"/>
</dbReference>
<dbReference type="GO" id="GO:0051920">
    <property type="term" value="F:peroxiredoxin activity"/>
    <property type="evidence" value="ECO:0007669"/>
    <property type="project" value="InterPro"/>
</dbReference>
<evidence type="ECO:0000313" key="2">
    <source>
        <dbReference type="EMBL" id="GCE03113.1"/>
    </source>
</evidence>
<proteinExistence type="predicted"/>
<dbReference type="PANTHER" id="PTHR33570">
    <property type="entry name" value="4-CARBOXYMUCONOLACTONE DECARBOXYLASE FAMILY PROTEIN"/>
    <property type="match status" value="1"/>
</dbReference>
<comment type="caution">
    <text evidence="2">The sequence shown here is derived from an EMBL/GenBank/DDBJ whole genome shotgun (WGS) entry which is preliminary data.</text>
</comment>
<keyword evidence="3" id="KW-1185">Reference proteome</keyword>
<dbReference type="AlphaFoldDB" id="A0A401Z8F0"/>
<evidence type="ECO:0000259" key="1">
    <source>
        <dbReference type="Pfam" id="PF02627"/>
    </source>
</evidence>
<organism evidence="2 3">
    <name type="scientific">Dictyobacter aurantiacus</name>
    <dbReference type="NCBI Taxonomy" id="1936993"/>
    <lineage>
        <taxon>Bacteria</taxon>
        <taxon>Bacillati</taxon>
        <taxon>Chloroflexota</taxon>
        <taxon>Ktedonobacteria</taxon>
        <taxon>Ktedonobacterales</taxon>
        <taxon>Dictyobacteraceae</taxon>
        <taxon>Dictyobacter</taxon>
    </lineage>
</organism>
<gene>
    <name evidence="2" type="ORF">KDAU_04420</name>
</gene>
<dbReference type="Pfam" id="PF02627">
    <property type="entry name" value="CMD"/>
    <property type="match status" value="1"/>
</dbReference>
<dbReference type="OrthoDB" id="9802489at2"/>
<evidence type="ECO:0000313" key="3">
    <source>
        <dbReference type="Proteomes" id="UP000287224"/>
    </source>
</evidence>
<sequence length="130" mass="14513">MTESRYEQGMRVRKEVLGSEHVERAQANITSLDADFQRFITETAWGFLWSRPDLDRRTRSLVTIAILAALGREELALHLHASRNCGVDPHEIAEVLLHVGVYAGVPAANAAFKLAKKEFPADTRDEGRDG</sequence>
<dbReference type="SUPFAM" id="SSF69118">
    <property type="entry name" value="AhpD-like"/>
    <property type="match status" value="1"/>
</dbReference>
<dbReference type="PANTHER" id="PTHR33570:SF2">
    <property type="entry name" value="CARBOXYMUCONOLACTONE DECARBOXYLASE-LIKE DOMAIN-CONTAINING PROTEIN"/>
    <property type="match status" value="1"/>
</dbReference>
<feature type="domain" description="Carboxymuconolactone decarboxylase-like" evidence="1">
    <location>
        <begin position="35"/>
        <end position="116"/>
    </location>
</feature>
<dbReference type="Proteomes" id="UP000287224">
    <property type="component" value="Unassembled WGS sequence"/>
</dbReference>
<name>A0A401Z8F0_9CHLR</name>
<dbReference type="InterPro" id="IPR052512">
    <property type="entry name" value="4CMD/NDH-1_regulator"/>
</dbReference>